<sequence>MLMMLVGAWCVVRGWLAWWALVDGGARGSATLSWALVDCRGATLLAVVASCGVVVIVVANVGGGREWKWGDEDGWWTGFHYIPFLCIPRIIPVSIPECPNSAGMGGTDKTSLERVLTPEVTQEILWELCHMSFQFELLSLDALLADTLYHGRWGVTDAEAARSRSEQLLRVFPLSGDVLGSFMINEIPNCDLGLTSFDLEEWNRHLVELGRLMCPWKGCPDSIKDASHLPIEAHVQALEEACTSFYCQSFFDNFGRAPIIPCRLPRRSLATQSQLALQIQ</sequence>
<dbReference type="KEGG" id="lbc:LACBIDRAFT_335398"/>
<organism evidence="3">
    <name type="scientific">Laccaria bicolor (strain S238N-H82 / ATCC MYA-4686)</name>
    <name type="common">Bicoloured deceiver</name>
    <name type="synonym">Laccaria laccata var. bicolor</name>
    <dbReference type="NCBI Taxonomy" id="486041"/>
    <lineage>
        <taxon>Eukaryota</taxon>
        <taxon>Fungi</taxon>
        <taxon>Dikarya</taxon>
        <taxon>Basidiomycota</taxon>
        <taxon>Agaricomycotina</taxon>
        <taxon>Agaricomycetes</taxon>
        <taxon>Agaricomycetidae</taxon>
        <taxon>Agaricales</taxon>
        <taxon>Agaricineae</taxon>
        <taxon>Hydnangiaceae</taxon>
        <taxon>Laccaria</taxon>
    </lineage>
</organism>
<dbReference type="OrthoDB" id="3026189at2759"/>
<dbReference type="InParanoid" id="B0E282"/>
<feature type="transmembrane region" description="Helical" evidence="1">
    <location>
        <begin position="40"/>
        <end position="61"/>
    </location>
</feature>
<keyword evidence="1" id="KW-1133">Transmembrane helix</keyword>
<reference evidence="2 3" key="1">
    <citation type="journal article" date="2008" name="Nature">
        <title>The genome of Laccaria bicolor provides insights into mycorrhizal symbiosis.</title>
        <authorList>
            <person name="Martin F."/>
            <person name="Aerts A."/>
            <person name="Ahren D."/>
            <person name="Brun A."/>
            <person name="Danchin E.G.J."/>
            <person name="Duchaussoy F."/>
            <person name="Gibon J."/>
            <person name="Kohler A."/>
            <person name="Lindquist E."/>
            <person name="Pereda V."/>
            <person name="Salamov A."/>
            <person name="Shapiro H.J."/>
            <person name="Wuyts J."/>
            <person name="Blaudez D."/>
            <person name="Buee M."/>
            <person name="Brokstein P."/>
            <person name="Canbaeck B."/>
            <person name="Cohen D."/>
            <person name="Courty P.E."/>
            <person name="Coutinho P.M."/>
            <person name="Delaruelle C."/>
            <person name="Detter J.C."/>
            <person name="Deveau A."/>
            <person name="DiFazio S."/>
            <person name="Duplessis S."/>
            <person name="Fraissinet-Tachet L."/>
            <person name="Lucic E."/>
            <person name="Frey-Klett P."/>
            <person name="Fourrey C."/>
            <person name="Feussner I."/>
            <person name="Gay G."/>
            <person name="Grimwood J."/>
            <person name="Hoegger P.J."/>
            <person name="Jain P."/>
            <person name="Kilaru S."/>
            <person name="Labbe J."/>
            <person name="Lin Y.C."/>
            <person name="Legue V."/>
            <person name="Le Tacon F."/>
            <person name="Marmeisse R."/>
            <person name="Melayah D."/>
            <person name="Montanini B."/>
            <person name="Muratet M."/>
            <person name="Nehls U."/>
            <person name="Niculita-Hirzel H."/>
            <person name="Oudot-Le Secq M.P."/>
            <person name="Peter M."/>
            <person name="Quesneville H."/>
            <person name="Rajashekar B."/>
            <person name="Reich M."/>
            <person name="Rouhier N."/>
            <person name="Schmutz J."/>
            <person name="Yin T."/>
            <person name="Chalot M."/>
            <person name="Henrissat B."/>
            <person name="Kuees U."/>
            <person name="Lucas S."/>
            <person name="Van de Peer Y."/>
            <person name="Podila G.K."/>
            <person name="Polle A."/>
            <person name="Pukkila P.J."/>
            <person name="Richardson P.M."/>
            <person name="Rouze P."/>
            <person name="Sanders I.R."/>
            <person name="Stajich J.E."/>
            <person name="Tunlid A."/>
            <person name="Tuskan G."/>
            <person name="Grigoriev I.V."/>
        </authorList>
    </citation>
    <scope>NUCLEOTIDE SEQUENCE [LARGE SCALE GENOMIC DNA]</scope>
    <source>
        <strain evidence="3">S238N-H82 / ATCC MYA-4686</strain>
    </source>
</reference>
<keyword evidence="3" id="KW-1185">Reference proteome</keyword>
<dbReference type="RefSeq" id="XP_001890294.1">
    <property type="nucleotide sequence ID" value="XM_001890259.1"/>
</dbReference>
<evidence type="ECO:0000313" key="2">
    <source>
        <dbReference type="EMBL" id="EDQ99051.1"/>
    </source>
</evidence>
<evidence type="ECO:0000313" key="3">
    <source>
        <dbReference type="Proteomes" id="UP000001194"/>
    </source>
</evidence>
<dbReference type="Proteomes" id="UP000001194">
    <property type="component" value="Unassembled WGS sequence"/>
</dbReference>
<evidence type="ECO:0000256" key="1">
    <source>
        <dbReference type="SAM" id="Phobius"/>
    </source>
</evidence>
<dbReference type="HOGENOM" id="CLU_994235_0_0_1"/>
<dbReference type="AlphaFoldDB" id="B0E282"/>
<name>B0E282_LACBS</name>
<keyword evidence="1" id="KW-0812">Transmembrane</keyword>
<gene>
    <name evidence="2" type="ORF">LACBIDRAFT_335398</name>
</gene>
<dbReference type="EMBL" id="DS547175">
    <property type="protein sequence ID" value="EDQ99051.1"/>
    <property type="molecule type" value="Genomic_DNA"/>
</dbReference>
<proteinExistence type="predicted"/>
<dbReference type="GeneID" id="6085951"/>
<protein>
    <submittedName>
        <fullName evidence="2">Predicted protein</fullName>
    </submittedName>
</protein>
<accession>B0E282</accession>
<dbReference type="STRING" id="486041.B0E282"/>
<keyword evidence="1" id="KW-0472">Membrane</keyword>